<dbReference type="Proteomes" id="UP000255505">
    <property type="component" value="Plasmid III"/>
</dbReference>
<protein>
    <submittedName>
        <fullName evidence="2">Uncharacterized protein</fullName>
    </submittedName>
</protein>
<name>A0A375IUF7_9BURK</name>
<evidence type="ECO:0000313" key="2">
    <source>
        <dbReference type="EMBL" id="SPK77751.1"/>
    </source>
</evidence>
<dbReference type="AlphaFoldDB" id="A0A375IUF7"/>
<gene>
    <name evidence="2" type="ORF">CT19425_P70091</name>
    <name evidence="1" type="ORF">CT19425_U610028</name>
</gene>
<dbReference type="EMBL" id="LT991978">
    <property type="protein sequence ID" value="SPK77751.1"/>
    <property type="molecule type" value="Genomic_DNA"/>
</dbReference>
<dbReference type="EMBL" id="OOEF01000058">
    <property type="protein sequence ID" value="SPK70632.1"/>
    <property type="molecule type" value="Genomic_DNA"/>
</dbReference>
<dbReference type="Proteomes" id="UP000255505">
    <property type="component" value="Unassembled WGS sequence"/>
</dbReference>
<sequence length="76" mass="8661">MLGIRLFATGWALLEHAFLIEFDISLPLGGTVMKRLPAVIAEHLLPPQLVESLERLHTHYKYIDAQIAEIDKKLVR</sequence>
<accession>A0A375IUF7</accession>
<evidence type="ECO:0000313" key="3">
    <source>
        <dbReference type="Proteomes" id="UP000255505"/>
    </source>
</evidence>
<keyword evidence="2" id="KW-0614">Plasmid</keyword>
<organism evidence="2 3">
    <name type="scientific">Cupriavidus taiwanensis</name>
    <dbReference type="NCBI Taxonomy" id="164546"/>
    <lineage>
        <taxon>Bacteria</taxon>
        <taxon>Pseudomonadati</taxon>
        <taxon>Pseudomonadota</taxon>
        <taxon>Betaproteobacteria</taxon>
        <taxon>Burkholderiales</taxon>
        <taxon>Burkholderiaceae</taxon>
        <taxon>Cupriavidus</taxon>
    </lineage>
</organism>
<evidence type="ECO:0000313" key="1">
    <source>
        <dbReference type="EMBL" id="SPK70632.1"/>
    </source>
</evidence>
<geneLocation type="plasmid" evidence="2">
    <name>III</name>
</geneLocation>
<reference evidence="2 3" key="1">
    <citation type="submission" date="2018-01" db="EMBL/GenBank/DDBJ databases">
        <authorList>
            <person name="Gaut B.S."/>
            <person name="Morton B.R."/>
            <person name="Clegg M.T."/>
            <person name="Duvall M.R."/>
        </authorList>
    </citation>
    <scope>NUCLEOTIDE SEQUENCE [LARGE SCALE GENOMIC DNA]</scope>
    <source>
        <strain evidence="2">Cupriavidus taiwanensis LMG 19425</strain>
        <plasmid evidence="3">Plasmid iii</plasmid>
    </source>
</reference>
<proteinExistence type="predicted"/>